<keyword evidence="9 10" id="KW-0539">Nucleus</keyword>
<dbReference type="InterPro" id="IPR003070">
    <property type="entry name" value="NR4A1-3"/>
</dbReference>
<dbReference type="SUPFAM" id="SSF57716">
    <property type="entry name" value="Glucocorticoid receptor-like (DNA-binding domain)"/>
    <property type="match status" value="1"/>
</dbReference>
<dbReference type="Proteomes" id="UP000261520">
    <property type="component" value="Unplaced"/>
</dbReference>
<evidence type="ECO:0008006" key="15">
    <source>
        <dbReference type="Google" id="ProtNLM"/>
    </source>
</evidence>
<keyword evidence="14" id="KW-1185">Reference proteome</keyword>
<evidence type="ECO:0000313" key="13">
    <source>
        <dbReference type="Ensembl" id="ENSPMGP00000012094.1"/>
    </source>
</evidence>
<dbReference type="GO" id="GO:0000978">
    <property type="term" value="F:RNA polymerase II cis-regulatory region sequence-specific DNA binding"/>
    <property type="evidence" value="ECO:0007669"/>
    <property type="project" value="TreeGrafter"/>
</dbReference>
<dbReference type="Gene3D" id="1.10.565.10">
    <property type="entry name" value="Retinoid X Receptor"/>
    <property type="match status" value="1"/>
</dbReference>
<dbReference type="GO" id="GO:0005667">
    <property type="term" value="C:transcription regulator complex"/>
    <property type="evidence" value="ECO:0007669"/>
    <property type="project" value="TreeGrafter"/>
</dbReference>
<organism evidence="13 14">
    <name type="scientific">Periophthalmus magnuspinnatus</name>
    <dbReference type="NCBI Taxonomy" id="409849"/>
    <lineage>
        <taxon>Eukaryota</taxon>
        <taxon>Metazoa</taxon>
        <taxon>Chordata</taxon>
        <taxon>Craniata</taxon>
        <taxon>Vertebrata</taxon>
        <taxon>Euteleostomi</taxon>
        <taxon>Actinopterygii</taxon>
        <taxon>Neopterygii</taxon>
        <taxon>Teleostei</taxon>
        <taxon>Neoteleostei</taxon>
        <taxon>Acanthomorphata</taxon>
        <taxon>Gobiaria</taxon>
        <taxon>Gobiiformes</taxon>
        <taxon>Gobioidei</taxon>
        <taxon>Gobiidae</taxon>
        <taxon>Oxudercinae</taxon>
        <taxon>Periophthalmus</taxon>
    </lineage>
</organism>
<evidence type="ECO:0000256" key="3">
    <source>
        <dbReference type="ARBA" id="ARBA00022771"/>
    </source>
</evidence>
<dbReference type="PROSITE" id="PS51843">
    <property type="entry name" value="NR_LBD"/>
    <property type="match status" value="1"/>
</dbReference>
<keyword evidence="2 10" id="KW-0479">Metal-binding</keyword>
<keyword evidence="3 10" id="KW-0863">Zinc-finger</keyword>
<dbReference type="PROSITE" id="PS51030">
    <property type="entry name" value="NUCLEAR_REC_DBD_2"/>
    <property type="match status" value="1"/>
</dbReference>
<dbReference type="Ensembl" id="ENSPMGT00000012905.1">
    <property type="protein sequence ID" value="ENSPMGP00000012094.1"/>
    <property type="gene ID" value="ENSPMGG00000009729.1"/>
</dbReference>
<evidence type="ECO:0000256" key="7">
    <source>
        <dbReference type="ARBA" id="ARBA00023163"/>
    </source>
</evidence>
<dbReference type="FunFam" id="3.30.50.10:FF:000009">
    <property type="entry name" value="nuclear receptor subfamily 4 group A member 2"/>
    <property type="match status" value="1"/>
</dbReference>
<comment type="subcellular location">
    <subcellularLocation>
        <location evidence="1 10">Nucleus</location>
    </subcellularLocation>
</comment>
<evidence type="ECO:0000259" key="11">
    <source>
        <dbReference type="PROSITE" id="PS51030"/>
    </source>
</evidence>
<reference evidence="13" key="2">
    <citation type="submission" date="2025-09" db="UniProtKB">
        <authorList>
            <consortium name="Ensembl"/>
        </authorList>
    </citation>
    <scope>IDENTIFICATION</scope>
</reference>
<dbReference type="SMART" id="SM00399">
    <property type="entry name" value="ZnF_C4"/>
    <property type="match status" value="1"/>
</dbReference>
<dbReference type="GO" id="GO:0021953">
    <property type="term" value="P:central nervous system neuron differentiation"/>
    <property type="evidence" value="ECO:0007669"/>
    <property type="project" value="TreeGrafter"/>
</dbReference>
<dbReference type="SMART" id="SM00430">
    <property type="entry name" value="HOLI"/>
    <property type="match status" value="1"/>
</dbReference>
<dbReference type="InterPro" id="IPR000536">
    <property type="entry name" value="Nucl_hrmn_rcpt_lig-bd"/>
</dbReference>
<keyword evidence="5 10" id="KW-0805">Transcription regulation</keyword>
<name>A0A3B4A644_9GOBI</name>
<dbReference type="PANTHER" id="PTHR24085:SF0">
    <property type="entry name" value="NUCLEAR RECEPTOR SUBFAMILY 4 GROUP A MEMBER 2"/>
    <property type="match status" value="1"/>
</dbReference>
<dbReference type="PROSITE" id="PS00031">
    <property type="entry name" value="NUCLEAR_REC_DBD_1"/>
    <property type="match status" value="1"/>
</dbReference>
<dbReference type="STRING" id="409849.ENSPMGP00000012094"/>
<dbReference type="PRINTS" id="PR00047">
    <property type="entry name" value="STROIDFINGER"/>
</dbReference>
<evidence type="ECO:0000256" key="10">
    <source>
        <dbReference type="RuleBase" id="RU004334"/>
    </source>
</evidence>
<evidence type="ECO:0000256" key="5">
    <source>
        <dbReference type="ARBA" id="ARBA00023015"/>
    </source>
</evidence>
<dbReference type="GO" id="GO:0071542">
    <property type="term" value="P:dopaminergic neuron differentiation"/>
    <property type="evidence" value="ECO:0007669"/>
    <property type="project" value="TreeGrafter"/>
</dbReference>
<dbReference type="InterPro" id="IPR001628">
    <property type="entry name" value="Znf_hrmn_rcpt"/>
</dbReference>
<proteinExistence type="inferred from homology"/>
<dbReference type="GO" id="GO:0004879">
    <property type="term" value="F:nuclear receptor activity"/>
    <property type="evidence" value="ECO:0007669"/>
    <property type="project" value="InterPro"/>
</dbReference>
<evidence type="ECO:0000256" key="6">
    <source>
        <dbReference type="ARBA" id="ARBA00023125"/>
    </source>
</evidence>
<keyword evidence="4 10" id="KW-0862">Zinc</keyword>
<keyword evidence="6 10" id="KW-0238">DNA-binding</keyword>
<dbReference type="PRINTS" id="PR01284">
    <property type="entry name" value="NUCLEARECPTR"/>
</dbReference>
<evidence type="ECO:0000256" key="9">
    <source>
        <dbReference type="ARBA" id="ARBA00023242"/>
    </source>
</evidence>
<dbReference type="GO" id="GO:0071376">
    <property type="term" value="P:cellular response to corticotropin-releasing hormone stimulus"/>
    <property type="evidence" value="ECO:0007669"/>
    <property type="project" value="TreeGrafter"/>
</dbReference>
<keyword evidence="7 10" id="KW-0804">Transcription</keyword>
<evidence type="ECO:0000313" key="14">
    <source>
        <dbReference type="Proteomes" id="UP000261520"/>
    </source>
</evidence>
<evidence type="ECO:0000256" key="8">
    <source>
        <dbReference type="ARBA" id="ARBA00023170"/>
    </source>
</evidence>
<dbReference type="GO" id="GO:0008270">
    <property type="term" value="F:zinc ion binding"/>
    <property type="evidence" value="ECO:0007669"/>
    <property type="project" value="UniProtKB-KW"/>
</dbReference>
<evidence type="ECO:0000259" key="12">
    <source>
        <dbReference type="PROSITE" id="PS51843"/>
    </source>
</evidence>
<evidence type="ECO:0000256" key="4">
    <source>
        <dbReference type="ARBA" id="ARBA00022833"/>
    </source>
</evidence>
<accession>A0A3B4A644</accession>
<dbReference type="PANTHER" id="PTHR24085">
    <property type="entry name" value="NUCLEAR HORMONE RECEPTOR"/>
    <property type="match status" value="1"/>
</dbReference>
<dbReference type="Pfam" id="PF00104">
    <property type="entry name" value="Hormone_recep"/>
    <property type="match status" value="1"/>
</dbReference>
<feature type="domain" description="Nuclear receptor" evidence="11">
    <location>
        <begin position="185"/>
        <end position="260"/>
    </location>
</feature>
<keyword evidence="8 10" id="KW-0675">Receptor</keyword>
<dbReference type="CDD" id="cd06969">
    <property type="entry name" value="NR_DBD_NGFI-B"/>
    <property type="match status" value="1"/>
</dbReference>
<dbReference type="Gene3D" id="3.30.50.10">
    <property type="entry name" value="Erythroid Transcription Factor GATA-1, subunit A"/>
    <property type="match status" value="1"/>
</dbReference>
<dbReference type="GO" id="GO:0035259">
    <property type="term" value="F:nuclear glucocorticoid receptor binding"/>
    <property type="evidence" value="ECO:0007669"/>
    <property type="project" value="TreeGrafter"/>
</dbReference>
<reference evidence="13" key="1">
    <citation type="submission" date="2025-08" db="UniProtKB">
        <authorList>
            <consortium name="Ensembl"/>
        </authorList>
    </citation>
    <scope>IDENTIFICATION</scope>
</reference>
<dbReference type="GO" id="GO:0005634">
    <property type="term" value="C:nucleus"/>
    <property type="evidence" value="ECO:0007669"/>
    <property type="project" value="UniProtKB-SubCell"/>
</dbReference>
<dbReference type="PRINTS" id="PR00398">
    <property type="entry name" value="STRDHORMONER"/>
</dbReference>
<evidence type="ECO:0000256" key="2">
    <source>
        <dbReference type="ARBA" id="ARBA00022723"/>
    </source>
</evidence>
<dbReference type="InterPro" id="IPR013088">
    <property type="entry name" value="Znf_NHR/GATA"/>
</dbReference>
<dbReference type="InterPro" id="IPR035500">
    <property type="entry name" value="NHR-like_dom_sf"/>
</dbReference>
<evidence type="ECO:0000256" key="1">
    <source>
        <dbReference type="ARBA" id="ARBA00004123"/>
    </source>
</evidence>
<dbReference type="InterPro" id="IPR001723">
    <property type="entry name" value="Nuclear_hrmn_rcpt"/>
</dbReference>
<dbReference type="SUPFAM" id="SSF48508">
    <property type="entry name" value="Nuclear receptor ligand-binding domain"/>
    <property type="match status" value="1"/>
</dbReference>
<sequence length="515" mass="56917">MRLVKAELSVKADLTTAAGACTAMPCLRTHLSSSGALADSRCPDFLTPEFVKFSMDLTNSELLSAAPALSGSPGPASPLRCMFHMHIPGEDPCVMAEDTDMSPAEEPLSSFCPPCPRAVLSSASSVPWEDTGCQCLQDHSRTRSLTRLSLWSVQQHSGQRPTACHLPSEPQLRVTVGFPHALRGGALCAVCGDSAACQHYGVRTCEGCKGFFKRTVQKNAKYVCLASRSCPVDKRRRNRCQYCRFQKCLDVGMVKDVVRRDELKGRRGRLPSKHATVQDSSSLLLTLIQAHQETSPLASSSDAPQWEDSVSVPEAADDSGHVQLFYSLLTRSMEVLHRWAHKIPGFSSLSKQDQELLFYSAFMELFVLHLAYRYVTLSSPEEGRLLFCDGSVLLVSQCERGFGLWIHGLLEFSFSLRAMELDTPTFCCVCALTLLTERGGLQEPQKLQRLQSRVLQCLRTTDPRLDGGLTLLLDGLPQLRALCLQGLQRIFYLKLEDLVSPPAIIDKLFLDTLPF</sequence>
<dbReference type="AlphaFoldDB" id="A0A3B4A644"/>
<feature type="domain" description="NR LBD" evidence="12">
    <location>
        <begin position="279"/>
        <end position="512"/>
    </location>
</feature>
<dbReference type="Pfam" id="PF00105">
    <property type="entry name" value="zf-C4"/>
    <property type="match status" value="1"/>
</dbReference>
<comment type="similarity">
    <text evidence="10">Belongs to the nuclear hormone receptor family.</text>
</comment>
<protein>
    <recommendedName>
        <fullName evidence="15">Nuclear receptor subfamily 4, group A, member 3</fullName>
    </recommendedName>
</protein>